<dbReference type="GO" id="GO:0006355">
    <property type="term" value="P:regulation of DNA-templated transcription"/>
    <property type="evidence" value="ECO:0007669"/>
    <property type="project" value="InterPro"/>
</dbReference>
<dbReference type="SUPFAM" id="SSF52540">
    <property type="entry name" value="P-loop containing nucleoside triphosphate hydrolases"/>
    <property type="match status" value="1"/>
</dbReference>
<dbReference type="Pfam" id="PF00196">
    <property type="entry name" value="GerE"/>
    <property type="match status" value="1"/>
</dbReference>
<dbReference type="Gene3D" id="1.10.10.10">
    <property type="entry name" value="Winged helix-like DNA-binding domain superfamily/Winged helix DNA-binding domain"/>
    <property type="match status" value="1"/>
</dbReference>
<dbReference type="CDD" id="cd06170">
    <property type="entry name" value="LuxR_C_like"/>
    <property type="match status" value="1"/>
</dbReference>
<gene>
    <name evidence="3" type="ORF">B0T46_21335</name>
</gene>
<dbReference type="PANTHER" id="PTHR47691">
    <property type="entry name" value="REGULATOR-RELATED"/>
    <property type="match status" value="1"/>
</dbReference>
<evidence type="ECO:0000313" key="3">
    <source>
        <dbReference type="EMBL" id="ONM46794.1"/>
    </source>
</evidence>
<evidence type="ECO:0000313" key="4">
    <source>
        <dbReference type="Proteomes" id="UP000188836"/>
    </source>
</evidence>
<dbReference type="InterPro" id="IPR000792">
    <property type="entry name" value="Tscrpt_reg_LuxR_C"/>
</dbReference>
<dbReference type="Proteomes" id="UP000188836">
    <property type="component" value="Unassembled WGS sequence"/>
</dbReference>
<comment type="caution">
    <text evidence="3">The sequence shown here is derived from an EMBL/GenBank/DDBJ whole genome shotgun (WGS) entry which is preliminary data.</text>
</comment>
<evidence type="ECO:0000256" key="1">
    <source>
        <dbReference type="SAM" id="MobiDB-lite"/>
    </source>
</evidence>
<dbReference type="InterPro" id="IPR027417">
    <property type="entry name" value="P-loop_NTPase"/>
</dbReference>
<accession>A0A1W0BAZ6</accession>
<dbReference type="SMART" id="SM00421">
    <property type="entry name" value="HTH_LUXR"/>
    <property type="match status" value="1"/>
</dbReference>
<dbReference type="SUPFAM" id="SSF46894">
    <property type="entry name" value="C-terminal effector domain of the bipartite response regulators"/>
    <property type="match status" value="1"/>
</dbReference>
<dbReference type="InterPro" id="IPR036388">
    <property type="entry name" value="WH-like_DNA-bd_sf"/>
</dbReference>
<dbReference type="EMBL" id="MUMY01000020">
    <property type="protein sequence ID" value="ONM46794.1"/>
    <property type="molecule type" value="Genomic_DNA"/>
</dbReference>
<dbReference type="STRING" id="1538463.B0T36_05735"/>
<dbReference type="InterPro" id="IPR016032">
    <property type="entry name" value="Sig_transdc_resp-reg_C-effctor"/>
</dbReference>
<feature type="domain" description="HTH luxR-type" evidence="2">
    <location>
        <begin position="746"/>
        <end position="803"/>
    </location>
</feature>
<sequence>MITLIGSGGIGKTRLATEAVHRLGRATRIPVYFVRLARLAQQSDPAAIEEAIAATVLPGFGGPSTRKALVETLCRTDAAGRSLRTVVVLDNCEHVLAGVGPVIAELLASVAGLTILATSREPVGWVDERLMLVPPLSQSQALDLFRQRAELTGHPIVQADEIEVAERICRRMHGHPLFIRLAAARTFYEPLPMILRQLSGEEGDARMSWRHGPRVGADSRHRSVSEVIAWSYELCDDNERLLFERMSVFAPGYHSHPGEDTGCHAAGAELEAIETVCADDRPAGNSSAGDSARPYLPRPEVRDILDRLVERSLVSAHITSTTVRYSLDESLRLFARLRLRERSNGEVDEPQRLAERHLRYYRDKVAYAAAHWCSPAEHDLMEWTRHAWDNIRLAIERSITTGGAAELGLELATGLIALRAPFFNDLLPTARRWTERALEATRAVREEPTDLQITAMASIAWIALWEGRDQQAVQVVGECVTTSVSAPEIRNSWRDRPDTDLGLPAAVEFAWGAELLLHRCDARSAVVLARARDKYAAQADRSAESLSSLFQTVATAFFGTARQALDTARNHLERTASSGAQWAKSWAELAWAIALSKHADPEDALSAVHSALTYQIPRRDLWGALWAVHIRMWSLARIITDSAAASPAGKNRRTALATEIAQLAGGAATLRTRLGLSAAEVGLFAEETSKALAIACGVLGRQGLDAAERQGASFESGEVQRLALGAAPATEARPDRSRGRHVPDIWYILTGAEQDVAVLAAAGWSNSAIGARRGTSIKTINTQVASILQKLTITSREDIIGFVPPDLRELVSREHSRRPRRAATQHPGADARRR</sequence>
<feature type="region of interest" description="Disordered" evidence="1">
    <location>
        <begin position="811"/>
        <end position="834"/>
    </location>
</feature>
<dbReference type="PANTHER" id="PTHR47691:SF3">
    <property type="entry name" value="HTH-TYPE TRANSCRIPTIONAL REGULATOR RV0890C-RELATED"/>
    <property type="match status" value="1"/>
</dbReference>
<protein>
    <recommendedName>
        <fullName evidence="2">HTH luxR-type domain-containing protein</fullName>
    </recommendedName>
</protein>
<evidence type="ECO:0000259" key="2">
    <source>
        <dbReference type="SMART" id="SM00421"/>
    </source>
</evidence>
<dbReference type="AlphaFoldDB" id="A0A1W0BAZ6"/>
<dbReference type="OrthoDB" id="4492918at2"/>
<dbReference type="GO" id="GO:0003677">
    <property type="term" value="F:DNA binding"/>
    <property type="evidence" value="ECO:0007669"/>
    <property type="project" value="InterPro"/>
</dbReference>
<keyword evidence="4" id="KW-1185">Reference proteome</keyword>
<reference evidence="3 4" key="1">
    <citation type="journal article" date="2016" name="Antonie Van Leeuwenhoek">
        <title>Nocardia donostiensis sp. nov., isolated from human respiratory specimens.</title>
        <authorList>
            <person name="Ercibengoa M."/>
            <person name="Bell M."/>
            <person name="Marimon J.M."/>
            <person name="Humrighouse B."/>
            <person name="Klenk H.P."/>
            <person name="Potter G."/>
            <person name="Perez-Trallero E."/>
        </authorList>
    </citation>
    <scope>NUCLEOTIDE SEQUENCE [LARGE SCALE GENOMIC DNA]</scope>
    <source>
        <strain evidence="3 4">X1655</strain>
    </source>
</reference>
<organism evidence="3 4">
    <name type="scientific">Nocardia donostiensis</name>
    <dbReference type="NCBI Taxonomy" id="1538463"/>
    <lineage>
        <taxon>Bacteria</taxon>
        <taxon>Bacillati</taxon>
        <taxon>Actinomycetota</taxon>
        <taxon>Actinomycetes</taxon>
        <taxon>Mycobacteriales</taxon>
        <taxon>Nocardiaceae</taxon>
        <taxon>Nocardia</taxon>
    </lineage>
</organism>
<proteinExistence type="predicted"/>
<name>A0A1W0BAZ6_9NOCA</name>
<dbReference type="Gene3D" id="3.40.50.300">
    <property type="entry name" value="P-loop containing nucleotide triphosphate hydrolases"/>
    <property type="match status" value="1"/>
</dbReference>